<accession>A0A077NDP3</accession>
<keyword evidence="1" id="KW-0812">Transmembrane</keyword>
<keyword evidence="1" id="KW-1133">Transmembrane helix</keyword>
<protein>
    <submittedName>
        <fullName evidence="2">Uncharacterized protein</fullName>
    </submittedName>
</protein>
<reference evidence="2" key="1">
    <citation type="submission" date="2013-07" db="EMBL/GenBank/DDBJ databases">
        <title>Sub-species coevolution in mutualistic symbiosis.</title>
        <authorList>
            <person name="Murfin K."/>
            <person name="Klassen J."/>
            <person name="Lee M."/>
            <person name="Forst S."/>
            <person name="Stock P."/>
            <person name="Goodrich-Blair H."/>
        </authorList>
    </citation>
    <scope>NUCLEOTIDE SEQUENCE [LARGE SCALE GENOMIC DNA]</scope>
    <source>
        <strain evidence="2">Puntauvense</strain>
    </source>
</reference>
<name>A0A077NDP3_XENBV</name>
<comment type="caution">
    <text evidence="2">The sequence shown here is derived from an EMBL/GenBank/DDBJ whole genome shotgun (WGS) entry which is preliminary data.</text>
</comment>
<evidence type="ECO:0000256" key="1">
    <source>
        <dbReference type="SAM" id="Phobius"/>
    </source>
</evidence>
<keyword evidence="1" id="KW-0472">Membrane</keyword>
<dbReference type="AlphaFoldDB" id="A0A077NDP3"/>
<evidence type="ECO:0000313" key="2">
    <source>
        <dbReference type="EMBL" id="CDG97009.1"/>
    </source>
</evidence>
<gene>
    <name evidence="2" type="ORF">XBP1_2430003</name>
</gene>
<proteinExistence type="predicted"/>
<dbReference type="HOGENOM" id="CLU_2940811_0_0_6"/>
<organism evidence="2">
    <name type="scientific">Xenorhabdus bovienii str. puntauvense</name>
    <dbReference type="NCBI Taxonomy" id="1398201"/>
    <lineage>
        <taxon>Bacteria</taxon>
        <taxon>Pseudomonadati</taxon>
        <taxon>Pseudomonadota</taxon>
        <taxon>Gammaproteobacteria</taxon>
        <taxon>Enterobacterales</taxon>
        <taxon>Morganellaceae</taxon>
        <taxon>Xenorhabdus</taxon>
    </lineage>
</organism>
<dbReference type="EMBL" id="CBSW010000161">
    <property type="protein sequence ID" value="CDG97009.1"/>
    <property type="molecule type" value="Genomic_DNA"/>
</dbReference>
<sequence length="60" mass="6933">MEHAVVNRRGKITNTFFIIFMTGFIIVIYAMMYISVNHSLLINKIQKIPSSDSEKGLMNR</sequence>
<dbReference type="Proteomes" id="UP000028511">
    <property type="component" value="Unassembled WGS sequence"/>
</dbReference>
<feature type="transmembrane region" description="Helical" evidence="1">
    <location>
        <begin position="12"/>
        <end position="34"/>
    </location>
</feature>